<protein>
    <submittedName>
        <fullName evidence="1">Uncharacterized protein</fullName>
    </submittedName>
</protein>
<dbReference type="AlphaFoldDB" id="A0A6M3XLU2"/>
<evidence type="ECO:0000313" key="1">
    <source>
        <dbReference type="EMBL" id="QJH98811.1"/>
    </source>
</evidence>
<dbReference type="EMBL" id="MT144753">
    <property type="protein sequence ID" value="QJH98811.1"/>
    <property type="molecule type" value="Genomic_DNA"/>
</dbReference>
<proteinExistence type="predicted"/>
<gene>
    <name evidence="1" type="ORF">TM448B01398_0021</name>
</gene>
<organism evidence="1">
    <name type="scientific">viral metagenome</name>
    <dbReference type="NCBI Taxonomy" id="1070528"/>
    <lineage>
        <taxon>unclassified sequences</taxon>
        <taxon>metagenomes</taxon>
        <taxon>organismal metagenomes</taxon>
    </lineage>
</organism>
<sequence>MKTPMGESGKDFINTDTRTNKDRVEDAELALRVSTYQQSTEEGEWDTAIVDLLADLMHLHQKAKIELSFDALYETAKMHFEEEVIEEDTKEPGNYFVSWEIEVMARTPQEAAEEALKIQRDANSTATMFCVMCSQTGARQEIDLEGVIDV</sequence>
<reference evidence="1" key="1">
    <citation type="submission" date="2020-03" db="EMBL/GenBank/DDBJ databases">
        <title>The deep terrestrial virosphere.</title>
        <authorList>
            <person name="Holmfeldt K."/>
            <person name="Nilsson E."/>
            <person name="Simone D."/>
            <person name="Lopez-Fernandez M."/>
            <person name="Wu X."/>
            <person name="de Brujin I."/>
            <person name="Lundin D."/>
            <person name="Andersson A."/>
            <person name="Bertilsson S."/>
            <person name="Dopson M."/>
        </authorList>
    </citation>
    <scope>NUCLEOTIDE SEQUENCE</scope>
    <source>
        <strain evidence="1">TM448B01398</strain>
    </source>
</reference>
<accession>A0A6M3XLU2</accession>
<name>A0A6M3XLU2_9ZZZZ</name>